<evidence type="ECO:0000313" key="1">
    <source>
        <dbReference type="EMBL" id="NHN27607.1"/>
    </source>
</evidence>
<gene>
    <name evidence="1" type="ORF">FIA58_018150</name>
</gene>
<evidence type="ECO:0000313" key="2">
    <source>
        <dbReference type="Proteomes" id="UP000817854"/>
    </source>
</evidence>
<dbReference type="EMBL" id="VEVQ02000016">
    <property type="protein sequence ID" value="NHN27607.1"/>
    <property type="molecule type" value="Genomic_DNA"/>
</dbReference>
<name>A0ABX0IUP9_9FLAO</name>
<reference evidence="1 2" key="2">
    <citation type="submission" date="2019-05" db="EMBL/GenBank/DDBJ databases">
        <authorList>
            <person name="Lianzixin W."/>
        </authorList>
    </citation>
    <scope>NUCLEOTIDE SEQUENCE [LARGE SCALE GENOMIC DNA]</scope>
    <source>
        <strain evidence="1 2">EC11</strain>
    </source>
</reference>
<comment type="caution">
    <text evidence="1">The sequence shown here is derived from an EMBL/GenBank/DDBJ whole genome shotgun (WGS) entry which is preliminary data.</text>
</comment>
<organism evidence="1 2">
    <name type="scientific">Flavobacterium jejuense</name>
    <dbReference type="NCBI Taxonomy" id="1544455"/>
    <lineage>
        <taxon>Bacteria</taxon>
        <taxon>Pseudomonadati</taxon>
        <taxon>Bacteroidota</taxon>
        <taxon>Flavobacteriia</taxon>
        <taxon>Flavobacteriales</taxon>
        <taxon>Flavobacteriaceae</taxon>
        <taxon>Flavobacterium</taxon>
    </lineage>
</organism>
<sequence>MFQNENTILEAREINTTLPFLYTNNVEVYKYGNVNFTKSDENDIVLSRVGVLLEKPTNEKIVGIIVTAENNETSSSLFEEIKKRNGMPEVLLPVPQVDENNQLLGYSAYLWRLKNNYSIILSQSFEYTDGKRTIASLMYIVSNKAKVTDPNQDEVIVDRLIRTYK</sequence>
<protein>
    <submittedName>
        <fullName evidence="1">Uncharacterized protein</fullName>
    </submittedName>
</protein>
<accession>A0ABX0IUP9</accession>
<keyword evidence="2" id="KW-1185">Reference proteome</keyword>
<proteinExistence type="predicted"/>
<reference evidence="2" key="1">
    <citation type="submission" date="2019-05" db="EMBL/GenBank/DDBJ databases">
        <title>Flavobacterium profundi sp. nov., isolated from a deep-sea seamount.</title>
        <authorList>
            <person name="Zhang D.-C."/>
        </authorList>
    </citation>
    <scope>NUCLEOTIDE SEQUENCE [LARGE SCALE GENOMIC DNA]</scope>
    <source>
        <strain evidence="2">EC11</strain>
    </source>
</reference>
<dbReference type="Proteomes" id="UP000817854">
    <property type="component" value="Unassembled WGS sequence"/>
</dbReference>
<reference evidence="1 2" key="3">
    <citation type="submission" date="2020-02" db="EMBL/GenBank/DDBJ databases">
        <title>Flavobacterium profundi sp. nov., isolated from a deep-sea seamount.</title>
        <authorList>
            <person name="Zhang D.-C."/>
        </authorList>
    </citation>
    <scope>NUCLEOTIDE SEQUENCE [LARGE SCALE GENOMIC DNA]</scope>
    <source>
        <strain evidence="1 2">EC11</strain>
    </source>
</reference>
<dbReference type="RefSeq" id="WP_140964118.1">
    <property type="nucleotide sequence ID" value="NZ_VEVQ02000016.1"/>
</dbReference>